<evidence type="ECO:0000313" key="2">
    <source>
        <dbReference type="Proteomes" id="UP000828048"/>
    </source>
</evidence>
<accession>A0ACB7ZBT8</accession>
<dbReference type="Proteomes" id="UP000828048">
    <property type="component" value="Chromosome 12"/>
</dbReference>
<evidence type="ECO:0000313" key="1">
    <source>
        <dbReference type="EMBL" id="KAH7863077.1"/>
    </source>
</evidence>
<gene>
    <name evidence="1" type="ORF">Vadar_013067</name>
</gene>
<comment type="caution">
    <text evidence="1">The sequence shown here is derived from an EMBL/GenBank/DDBJ whole genome shotgun (WGS) entry which is preliminary data.</text>
</comment>
<dbReference type="EMBL" id="CM037162">
    <property type="protein sequence ID" value="KAH7863077.1"/>
    <property type="molecule type" value="Genomic_DNA"/>
</dbReference>
<sequence>MPAVVADIDEGTCSCGGWQYNGFVCAHVAAVLLKTRGEEESMAAYIDPFYHVVAYQQTYEDNIFPVLAMDIPDFTQGTAREIKPPRNRRPPGRPCLKRIRSRGEEYNAKPRKCSRCHQVCRHNRRTCKEPSND</sequence>
<keyword evidence="2" id="KW-1185">Reference proteome</keyword>
<reference evidence="1 2" key="1">
    <citation type="journal article" date="2021" name="Hortic Res">
        <title>High-quality reference genome and annotation aids understanding of berry development for evergreen blueberry (Vaccinium darrowii).</title>
        <authorList>
            <person name="Yu J."/>
            <person name="Hulse-Kemp A.M."/>
            <person name="Babiker E."/>
            <person name="Staton M."/>
        </authorList>
    </citation>
    <scope>NUCLEOTIDE SEQUENCE [LARGE SCALE GENOMIC DNA]</scope>
    <source>
        <strain evidence="2">cv. NJ 8807/NJ 8810</strain>
        <tissue evidence="1">Young leaf</tissue>
    </source>
</reference>
<protein>
    <submittedName>
        <fullName evidence="1">Uncharacterized protein</fullName>
    </submittedName>
</protein>
<organism evidence="1 2">
    <name type="scientific">Vaccinium darrowii</name>
    <dbReference type="NCBI Taxonomy" id="229202"/>
    <lineage>
        <taxon>Eukaryota</taxon>
        <taxon>Viridiplantae</taxon>
        <taxon>Streptophyta</taxon>
        <taxon>Embryophyta</taxon>
        <taxon>Tracheophyta</taxon>
        <taxon>Spermatophyta</taxon>
        <taxon>Magnoliopsida</taxon>
        <taxon>eudicotyledons</taxon>
        <taxon>Gunneridae</taxon>
        <taxon>Pentapetalae</taxon>
        <taxon>asterids</taxon>
        <taxon>Ericales</taxon>
        <taxon>Ericaceae</taxon>
        <taxon>Vaccinioideae</taxon>
        <taxon>Vaccinieae</taxon>
        <taxon>Vaccinium</taxon>
    </lineage>
</organism>
<proteinExistence type="predicted"/>
<name>A0ACB7ZBT8_9ERIC</name>